<evidence type="ECO:0000313" key="2">
    <source>
        <dbReference type="Proteomes" id="UP000095281"/>
    </source>
</evidence>
<organism evidence="2 3">
    <name type="scientific">Meloidogyne hapla</name>
    <name type="common">Root-knot nematode worm</name>
    <dbReference type="NCBI Taxonomy" id="6305"/>
    <lineage>
        <taxon>Eukaryota</taxon>
        <taxon>Metazoa</taxon>
        <taxon>Ecdysozoa</taxon>
        <taxon>Nematoda</taxon>
        <taxon>Chromadorea</taxon>
        <taxon>Rhabditida</taxon>
        <taxon>Tylenchina</taxon>
        <taxon>Tylenchomorpha</taxon>
        <taxon>Tylenchoidea</taxon>
        <taxon>Meloidogynidae</taxon>
        <taxon>Meloidogyninae</taxon>
        <taxon>Meloidogyne</taxon>
    </lineage>
</organism>
<dbReference type="AlphaFoldDB" id="A0A1I8B5E7"/>
<proteinExistence type="predicted"/>
<evidence type="ECO:0000256" key="1">
    <source>
        <dbReference type="SAM" id="Coils"/>
    </source>
</evidence>
<keyword evidence="1" id="KW-0175">Coiled coil</keyword>
<feature type="coiled-coil region" evidence="1">
    <location>
        <begin position="15"/>
        <end position="106"/>
    </location>
</feature>
<name>A0A1I8B5E7_MELHA</name>
<accession>A0A1I8B5E7</accession>
<reference evidence="3" key="1">
    <citation type="submission" date="2016-11" db="UniProtKB">
        <authorList>
            <consortium name="WormBaseParasite"/>
        </authorList>
    </citation>
    <scope>IDENTIFICATION</scope>
</reference>
<protein>
    <submittedName>
        <fullName evidence="3">Chromosome partition protein Smc</fullName>
    </submittedName>
</protein>
<dbReference type="Proteomes" id="UP000095281">
    <property type="component" value="Unplaced"/>
</dbReference>
<dbReference type="WBParaSite" id="MhA1_Contig1421.frz3.gene7">
    <property type="protein sequence ID" value="MhA1_Contig1421.frz3.gene7"/>
    <property type="gene ID" value="MhA1_Contig1421.frz3.gene7"/>
</dbReference>
<keyword evidence="2" id="KW-1185">Reference proteome</keyword>
<evidence type="ECO:0000313" key="3">
    <source>
        <dbReference type="WBParaSite" id="MhA1_Contig1421.frz3.gene7"/>
    </source>
</evidence>
<sequence>MASAQNKSSEHKMALLKMQKQKEILEQSKSSLQNIVVLQTERIGNLEEKIGIVADERKELCERLNKAERELSAMTKEKIGIVADEQKELYERLNKAERELSAMTNKLAYFSNLKVKFIKFENKWGYVADTFFAEQKKIIHDNMFDGKVGSLYVNPDGKLEYKASESAK</sequence>